<sequence length="429" mass="45085">MMQGTINLQDKAQEALALMTAAGFDQAQVTAQHVLLDELNVNHNEPTLLRSTESHKLLLTGLVDGRVASTEMADLSAEGMRERMAALFDDAKSAPRDEANAVSSGQKASIVQGPQAGDRELMADKVAELLAFRAKHTPKMMVDEGDAKHTLRRWHTLTTGGSDLSGSVGCYSMGAFGTARDGTKSSSFNYTGGDANDLSGAAPDYFGIGQMLRDTERMIETTPAGGKFVGDVVLTPNAVESLLGWLQGQLSDMQLIGGSSLYRNSVGEAIASPLFSLRSRFNAPGVAAVSSDGFVTPDVTIVEQGRLVSLTPSLYGSRKTGLKHVPVAAGGWDIAAGTTPLAEMVGGVKRGALVGRLSMGAPAANGNFSGVIKNSFLIEGGELGTALSEVMIAGNMAQMLRDIVAVSREVIDGGSTRLPWIRISNLHFS</sequence>
<feature type="domain" description="Metalloprotease TldD/E C-terminal" evidence="1">
    <location>
        <begin position="231"/>
        <end position="428"/>
    </location>
</feature>
<dbReference type="Proteomes" id="UP000487350">
    <property type="component" value="Unassembled WGS sequence"/>
</dbReference>
<dbReference type="SUPFAM" id="SSF111283">
    <property type="entry name" value="Putative modulator of DNA gyrase, PmbA/TldD"/>
    <property type="match status" value="1"/>
</dbReference>
<dbReference type="Gene3D" id="3.30.2290.10">
    <property type="entry name" value="PmbA/TldD superfamily"/>
    <property type="match status" value="1"/>
</dbReference>
<dbReference type="RefSeq" id="WP_153586139.1">
    <property type="nucleotide sequence ID" value="NZ_WJBU01000016.1"/>
</dbReference>
<evidence type="ECO:0000313" key="2">
    <source>
        <dbReference type="EMBL" id="MRD48819.1"/>
    </source>
</evidence>
<dbReference type="InterPro" id="IPR047657">
    <property type="entry name" value="PmbA"/>
</dbReference>
<dbReference type="InterPro" id="IPR045569">
    <property type="entry name" value="Metalloprtase-TldD/E_C"/>
</dbReference>
<evidence type="ECO:0000259" key="1">
    <source>
        <dbReference type="Pfam" id="PF19289"/>
    </source>
</evidence>
<dbReference type="EMBL" id="WJBU01000016">
    <property type="protein sequence ID" value="MRD48819.1"/>
    <property type="molecule type" value="Genomic_DNA"/>
</dbReference>
<dbReference type="InterPro" id="IPR036059">
    <property type="entry name" value="TldD/PmbA_sf"/>
</dbReference>
<dbReference type="GO" id="GO:0008237">
    <property type="term" value="F:metallopeptidase activity"/>
    <property type="evidence" value="ECO:0007669"/>
    <property type="project" value="InterPro"/>
</dbReference>
<dbReference type="GO" id="GO:0006508">
    <property type="term" value="P:proteolysis"/>
    <property type="evidence" value="ECO:0007669"/>
    <property type="project" value="InterPro"/>
</dbReference>
<protein>
    <recommendedName>
        <fullName evidence="1">Metalloprotease TldD/E C-terminal domain-containing protein</fullName>
    </recommendedName>
</protein>
<accession>A0A844BB77</accession>
<dbReference type="InterPro" id="IPR035068">
    <property type="entry name" value="TldD/PmbA_N"/>
</dbReference>
<organism evidence="2 3">
    <name type="scientific">Caenimonas koreensis DSM 17982</name>
    <dbReference type="NCBI Taxonomy" id="1121255"/>
    <lineage>
        <taxon>Bacteria</taxon>
        <taxon>Pseudomonadati</taxon>
        <taxon>Pseudomonadota</taxon>
        <taxon>Betaproteobacteria</taxon>
        <taxon>Burkholderiales</taxon>
        <taxon>Comamonadaceae</taxon>
        <taxon>Caenimonas</taxon>
    </lineage>
</organism>
<dbReference type="GO" id="GO:0005829">
    <property type="term" value="C:cytosol"/>
    <property type="evidence" value="ECO:0007669"/>
    <property type="project" value="TreeGrafter"/>
</dbReference>
<dbReference type="PANTHER" id="PTHR43421:SF1">
    <property type="entry name" value="METALLOPROTEASE PMBA"/>
    <property type="match status" value="1"/>
</dbReference>
<keyword evidence="3" id="KW-1185">Reference proteome</keyword>
<reference evidence="2 3" key="1">
    <citation type="submission" date="2019-11" db="EMBL/GenBank/DDBJ databases">
        <title>Caenimonas koreensis gen. nov., sp. nov., isolated from activated sludge.</title>
        <authorList>
            <person name="Seung H.R."/>
        </authorList>
    </citation>
    <scope>NUCLEOTIDE SEQUENCE [LARGE SCALE GENOMIC DNA]</scope>
    <source>
        <strain evidence="2 3">EMB320</strain>
    </source>
</reference>
<proteinExistence type="predicted"/>
<comment type="caution">
    <text evidence="2">The sequence shown here is derived from an EMBL/GenBank/DDBJ whole genome shotgun (WGS) entry which is preliminary data.</text>
</comment>
<dbReference type="Pfam" id="PF19289">
    <property type="entry name" value="PmbA_TldD_3rd"/>
    <property type="match status" value="1"/>
</dbReference>
<gene>
    <name evidence="2" type="ORF">GHT07_16145</name>
</gene>
<name>A0A844BB77_9BURK</name>
<dbReference type="AlphaFoldDB" id="A0A844BB77"/>
<dbReference type="OrthoDB" id="9803618at2"/>
<evidence type="ECO:0000313" key="3">
    <source>
        <dbReference type="Proteomes" id="UP000487350"/>
    </source>
</evidence>
<dbReference type="PANTHER" id="PTHR43421">
    <property type="entry name" value="METALLOPROTEASE PMBA"/>
    <property type="match status" value="1"/>
</dbReference>